<dbReference type="GO" id="GO:0004089">
    <property type="term" value="F:carbonate dehydratase activity"/>
    <property type="evidence" value="ECO:0007669"/>
    <property type="project" value="UniProtKB-EC"/>
</dbReference>
<dbReference type="EMBL" id="JAGIOB010000001">
    <property type="protein sequence ID" value="MBP2418934.1"/>
    <property type="molecule type" value="Genomic_DNA"/>
</dbReference>
<evidence type="ECO:0000256" key="2">
    <source>
        <dbReference type="ARBA" id="ARBA00006217"/>
    </source>
</evidence>
<comment type="similarity">
    <text evidence="2">Belongs to the beta-class carbonic anhydrase family.</text>
</comment>
<keyword evidence="4" id="KW-0479">Metal-binding</keyword>
<proteinExistence type="inferred from homology"/>
<protein>
    <recommendedName>
        <fullName evidence="3">carbonic anhydrase</fullName>
        <ecNumber evidence="3">4.2.1.1</ecNumber>
    </recommendedName>
</protein>
<evidence type="ECO:0000256" key="3">
    <source>
        <dbReference type="ARBA" id="ARBA00012925"/>
    </source>
</evidence>
<gene>
    <name evidence="8" type="ORF">JOF54_003856</name>
</gene>
<dbReference type="InterPro" id="IPR036874">
    <property type="entry name" value="Carbonic_anhydrase_sf"/>
</dbReference>
<name>A0ABS4ZD86_9ACTN</name>
<dbReference type="Pfam" id="PF00484">
    <property type="entry name" value="Pro_CA"/>
    <property type="match status" value="1"/>
</dbReference>
<dbReference type="InterPro" id="IPR001765">
    <property type="entry name" value="Carbonic_anhydrase"/>
</dbReference>
<keyword evidence="5" id="KW-0862">Zinc</keyword>
<sequence>MSTPTPAADGFADLLAHNAAYQAGFTDGGFDGIARAGVAMVTCMDSRIEPLGMIGLRIGDAKILRTPGGRITPDALVGCVLGVHLLGVERILVVPHTRCAMASGEDADIVDRARAATGEDLSDLSIGASPDQHARLVEDVALLREHPHLAGRVQVGGFLYDVDSGALTQVL</sequence>
<dbReference type="Gene3D" id="3.40.1050.10">
    <property type="entry name" value="Carbonic anhydrase"/>
    <property type="match status" value="1"/>
</dbReference>
<dbReference type="PANTHER" id="PTHR43175">
    <property type="entry name" value="CARBONIC ANHYDRASE"/>
    <property type="match status" value="1"/>
</dbReference>
<dbReference type="EC" id="4.2.1.1" evidence="3"/>
<accession>A0ABS4ZD86</accession>
<evidence type="ECO:0000256" key="7">
    <source>
        <dbReference type="ARBA" id="ARBA00048348"/>
    </source>
</evidence>
<evidence type="ECO:0000256" key="6">
    <source>
        <dbReference type="ARBA" id="ARBA00024993"/>
    </source>
</evidence>
<comment type="caution">
    <text evidence="8">The sequence shown here is derived from an EMBL/GenBank/DDBJ whole genome shotgun (WGS) entry which is preliminary data.</text>
</comment>
<dbReference type="SMART" id="SM00947">
    <property type="entry name" value="Pro_CA"/>
    <property type="match status" value="1"/>
</dbReference>
<evidence type="ECO:0000256" key="1">
    <source>
        <dbReference type="ARBA" id="ARBA00001947"/>
    </source>
</evidence>
<dbReference type="RefSeq" id="WP_307804398.1">
    <property type="nucleotide sequence ID" value="NZ_BAAAMH010000011.1"/>
</dbReference>
<organism evidence="8 9">
    <name type="scientific">Microlunatus capsulatus</name>
    <dbReference type="NCBI Taxonomy" id="99117"/>
    <lineage>
        <taxon>Bacteria</taxon>
        <taxon>Bacillati</taxon>
        <taxon>Actinomycetota</taxon>
        <taxon>Actinomycetes</taxon>
        <taxon>Propionibacteriales</taxon>
        <taxon>Propionibacteriaceae</taxon>
        <taxon>Microlunatus</taxon>
    </lineage>
</organism>
<evidence type="ECO:0000313" key="9">
    <source>
        <dbReference type="Proteomes" id="UP000758168"/>
    </source>
</evidence>
<dbReference type="PANTHER" id="PTHR43175:SF3">
    <property type="entry name" value="CARBON DISULFIDE HYDROLASE"/>
    <property type="match status" value="1"/>
</dbReference>
<evidence type="ECO:0000256" key="5">
    <source>
        <dbReference type="ARBA" id="ARBA00022833"/>
    </source>
</evidence>
<evidence type="ECO:0000313" key="8">
    <source>
        <dbReference type="EMBL" id="MBP2418934.1"/>
    </source>
</evidence>
<keyword evidence="8" id="KW-0456">Lyase</keyword>
<keyword evidence="9" id="KW-1185">Reference proteome</keyword>
<dbReference type="CDD" id="cd03379">
    <property type="entry name" value="beta_CA_cladeD"/>
    <property type="match status" value="1"/>
</dbReference>
<comment type="catalytic activity">
    <reaction evidence="7">
        <text>hydrogencarbonate + H(+) = CO2 + H2O</text>
        <dbReference type="Rhea" id="RHEA:10748"/>
        <dbReference type="ChEBI" id="CHEBI:15377"/>
        <dbReference type="ChEBI" id="CHEBI:15378"/>
        <dbReference type="ChEBI" id="CHEBI:16526"/>
        <dbReference type="ChEBI" id="CHEBI:17544"/>
        <dbReference type="EC" id="4.2.1.1"/>
    </reaction>
</comment>
<dbReference type="Proteomes" id="UP000758168">
    <property type="component" value="Unassembled WGS sequence"/>
</dbReference>
<comment type="function">
    <text evidence="6">Catalyzes the reversible hydration of carbon dioxide to form bicarbonate.</text>
</comment>
<reference evidence="8 9" key="1">
    <citation type="submission" date="2021-03" db="EMBL/GenBank/DDBJ databases">
        <title>Sequencing the genomes of 1000 actinobacteria strains.</title>
        <authorList>
            <person name="Klenk H.-P."/>
        </authorList>
    </citation>
    <scope>NUCLEOTIDE SEQUENCE [LARGE SCALE GENOMIC DNA]</scope>
    <source>
        <strain evidence="8 9">DSM 12936</strain>
    </source>
</reference>
<evidence type="ECO:0000256" key="4">
    <source>
        <dbReference type="ARBA" id="ARBA00022723"/>
    </source>
</evidence>
<dbReference type="SUPFAM" id="SSF53056">
    <property type="entry name" value="beta-carbonic anhydrase, cab"/>
    <property type="match status" value="1"/>
</dbReference>
<comment type="cofactor">
    <cofactor evidence="1">
        <name>Zn(2+)</name>
        <dbReference type="ChEBI" id="CHEBI:29105"/>
    </cofactor>
</comment>